<dbReference type="GO" id="GO:0005335">
    <property type="term" value="F:serotonin:sodium:chloride symporter activity"/>
    <property type="evidence" value="ECO:0007669"/>
    <property type="project" value="TreeGrafter"/>
</dbReference>
<name>A0A8B8EIT8_CRAVI</name>
<evidence type="ECO:0000256" key="2">
    <source>
        <dbReference type="ARBA" id="ARBA00022448"/>
    </source>
</evidence>
<feature type="binding site" evidence="6">
    <location>
        <position position="46"/>
    </location>
    <ligand>
        <name>Na(+)</name>
        <dbReference type="ChEBI" id="CHEBI:29101"/>
        <label>1</label>
    </ligand>
</feature>
<evidence type="ECO:0000256" key="1">
    <source>
        <dbReference type="ARBA" id="ARBA00004141"/>
    </source>
</evidence>
<reference evidence="11 12" key="1">
    <citation type="submission" date="2025-04" db="UniProtKB">
        <authorList>
            <consortium name="RefSeq"/>
        </authorList>
    </citation>
    <scope>IDENTIFICATION</scope>
    <source>
        <tissue evidence="11 12">Whole sample</tissue>
    </source>
</reference>
<evidence type="ECO:0000313" key="10">
    <source>
        <dbReference type="Proteomes" id="UP000694844"/>
    </source>
</evidence>
<dbReference type="InterPro" id="IPR037272">
    <property type="entry name" value="SNS_sf"/>
</dbReference>
<feature type="transmembrane region" description="Helical" evidence="9">
    <location>
        <begin position="213"/>
        <end position="231"/>
    </location>
</feature>
<keyword evidence="4 9" id="KW-1133">Transmembrane helix</keyword>
<dbReference type="NCBIfam" id="NF037979">
    <property type="entry name" value="Na_transp"/>
    <property type="match status" value="1"/>
</dbReference>
<dbReference type="GO" id="GO:0005886">
    <property type="term" value="C:plasma membrane"/>
    <property type="evidence" value="ECO:0007669"/>
    <property type="project" value="TreeGrafter"/>
</dbReference>
<feature type="binding site" evidence="6">
    <location>
        <position position="299"/>
    </location>
    <ligand>
        <name>Na(+)</name>
        <dbReference type="ChEBI" id="CHEBI:29101"/>
        <label>1</label>
    </ligand>
</feature>
<feature type="transmembrane region" description="Helical" evidence="9">
    <location>
        <begin position="388"/>
        <end position="413"/>
    </location>
</feature>
<keyword evidence="6" id="KW-0915">Sodium</keyword>
<dbReference type="GO" id="GO:0043005">
    <property type="term" value="C:neuron projection"/>
    <property type="evidence" value="ECO:0007669"/>
    <property type="project" value="TreeGrafter"/>
</dbReference>
<feature type="transmembrane region" description="Helical" evidence="9">
    <location>
        <begin position="33"/>
        <end position="51"/>
    </location>
</feature>
<evidence type="ECO:0000256" key="6">
    <source>
        <dbReference type="PIRSR" id="PIRSR600175-1"/>
    </source>
</evidence>
<dbReference type="AlphaFoldDB" id="A0A8B8EIT8"/>
<sequence>MAPSGTTLVDGVAMVEKPKPIHERESWDKKIEFLLAVVGFAVDLGNVWRFPYICFSNGGGAFLIPYLIMLIFCGLPLFYMELALGQFQRCGCLTVWNRICPAFKGIGFAIIVIATYISWYYNTIIAWCVYYFFSSMRQDVPWKTCTNEWNLEETCMKYPTDERFNTSTGLFCYKTDNSTPCIFKNQTQTPTEQYFEREVLGLQYADGINRVGGINWLIALCLLGVFIIVYFAMWKGIKSSGKFVWVTATMPYVVLLILLIRGCMLEGSMKGIIFYLKPEWENILKTEVWIAAAAQIFFSLGPGFGVLLALSSYNRLNNNCYKDALITSSINCFTSFFAGFAVFTVLGHMATIQGKEVKDVARSDVGLIFIVYPEAISTLQISPLWATLFFLMFITLGLDTTFGGLEAICTGILDEWPILRKHRKLFVLFLMMYCFVGALATTTYGGIHVVQLLDSYVAPIALIFVVFLEAVSVSWIYGVDRFSDDIKSMLGFKPGIFWRICWKFLSPALLLFLFIMSLIGHEPQPYAKYSYPTWAISIGWLIVMSSLIFIPGYFIYKIIMTPGTFLERLRTVFIPMEVPDHGYAEPVPV</sequence>
<feature type="transmembrane region" description="Helical" evidence="9">
    <location>
        <begin position="105"/>
        <end position="133"/>
    </location>
</feature>
<accession>A0A8B8EIT8</accession>
<dbReference type="GO" id="GO:0046872">
    <property type="term" value="F:metal ion binding"/>
    <property type="evidence" value="ECO:0007669"/>
    <property type="project" value="UniProtKB-KW"/>
</dbReference>
<dbReference type="PANTHER" id="PTHR11616">
    <property type="entry name" value="SODIUM/CHLORIDE DEPENDENT TRANSPORTER"/>
    <property type="match status" value="1"/>
</dbReference>
<feature type="transmembrane region" description="Helical" evidence="9">
    <location>
        <begin position="425"/>
        <end position="450"/>
    </location>
</feature>
<evidence type="ECO:0000313" key="11">
    <source>
        <dbReference type="RefSeq" id="XP_022339634.1"/>
    </source>
</evidence>
<feature type="disulfide bond" evidence="7">
    <location>
        <begin position="145"/>
        <end position="155"/>
    </location>
</feature>
<dbReference type="GO" id="GO:0006865">
    <property type="term" value="P:amino acid transport"/>
    <property type="evidence" value="ECO:0007669"/>
    <property type="project" value="TreeGrafter"/>
</dbReference>
<feature type="binding site" evidence="6">
    <location>
        <position position="41"/>
    </location>
    <ligand>
        <name>Na(+)</name>
        <dbReference type="ChEBI" id="CHEBI:29101"/>
        <label>1</label>
    </ligand>
</feature>
<evidence type="ECO:0000313" key="12">
    <source>
        <dbReference type="RefSeq" id="XP_022339635.1"/>
    </source>
</evidence>
<comment type="similarity">
    <text evidence="8">Belongs to the sodium:neurotransmitter symporter (SNF) (TC 2.A.22) family.</text>
</comment>
<comment type="subcellular location">
    <subcellularLocation>
        <location evidence="1">Membrane</location>
        <topology evidence="1">Multi-pass membrane protein</topology>
    </subcellularLocation>
</comment>
<evidence type="ECO:0000256" key="7">
    <source>
        <dbReference type="PIRSR" id="PIRSR600175-2"/>
    </source>
</evidence>
<dbReference type="RefSeq" id="XP_022339635.1">
    <property type="nucleotide sequence ID" value="XM_022483927.1"/>
</dbReference>
<evidence type="ECO:0000256" key="9">
    <source>
        <dbReference type="SAM" id="Phobius"/>
    </source>
</evidence>
<evidence type="ECO:0000256" key="8">
    <source>
        <dbReference type="RuleBase" id="RU003732"/>
    </source>
</evidence>
<keyword evidence="7" id="KW-1015">Disulfide bond</keyword>
<feature type="binding site" evidence="6">
    <location>
        <position position="399"/>
    </location>
    <ligand>
        <name>Na(+)</name>
        <dbReference type="ChEBI" id="CHEBI:29101"/>
        <label>1</label>
    </ligand>
</feature>
<dbReference type="InterPro" id="IPR000175">
    <property type="entry name" value="Na/ntran_symport"/>
</dbReference>
<organism evidence="10 11">
    <name type="scientific">Crassostrea virginica</name>
    <name type="common">Eastern oyster</name>
    <dbReference type="NCBI Taxonomy" id="6565"/>
    <lineage>
        <taxon>Eukaryota</taxon>
        <taxon>Metazoa</taxon>
        <taxon>Spiralia</taxon>
        <taxon>Lophotrochozoa</taxon>
        <taxon>Mollusca</taxon>
        <taxon>Bivalvia</taxon>
        <taxon>Autobranchia</taxon>
        <taxon>Pteriomorphia</taxon>
        <taxon>Ostreida</taxon>
        <taxon>Ostreoidea</taxon>
        <taxon>Ostreidae</taxon>
        <taxon>Crassostrea</taxon>
    </lineage>
</organism>
<keyword evidence="3 8" id="KW-0812">Transmembrane</keyword>
<dbReference type="PRINTS" id="PR00176">
    <property type="entry name" value="NANEUSMPORT"/>
</dbReference>
<protein>
    <recommendedName>
        <fullName evidence="8">Transporter</fullName>
    </recommendedName>
</protein>
<dbReference type="RefSeq" id="XP_022339634.1">
    <property type="nucleotide sequence ID" value="XM_022483926.1"/>
</dbReference>
<feature type="transmembrane region" description="Helical" evidence="9">
    <location>
        <begin position="456"/>
        <end position="479"/>
    </location>
</feature>
<feature type="transmembrane region" description="Helical" evidence="9">
    <location>
        <begin position="243"/>
        <end position="260"/>
    </location>
</feature>
<feature type="binding site" evidence="6">
    <location>
        <position position="331"/>
    </location>
    <ligand>
        <name>Na(+)</name>
        <dbReference type="ChEBI" id="CHEBI:29101"/>
        <label>1</label>
    </ligand>
</feature>
<evidence type="ECO:0000256" key="3">
    <source>
        <dbReference type="ARBA" id="ARBA00022692"/>
    </source>
</evidence>
<keyword evidence="6" id="KW-0479">Metal-binding</keyword>
<feature type="transmembrane region" description="Helical" evidence="9">
    <location>
        <begin position="288"/>
        <end position="310"/>
    </location>
</feature>
<keyword evidence="5 9" id="KW-0472">Membrane</keyword>
<evidence type="ECO:0000256" key="5">
    <source>
        <dbReference type="ARBA" id="ARBA00023136"/>
    </source>
</evidence>
<dbReference type="PANTHER" id="PTHR11616:SF279">
    <property type="entry name" value="SODIUM-DEPENDENT SEROTONIN TRANSPORTER"/>
    <property type="match status" value="1"/>
</dbReference>
<feature type="transmembrane region" description="Helical" evidence="9">
    <location>
        <begin position="63"/>
        <end position="84"/>
    </location>
</feature>
<dbReference type="SUPFAM" id="SSF161070">
    <property type="entry name" value="SNF-like"/>
    <property type="match status" value="1"/>
</dbReference>
<dbReference type="PROSITE" id="PS00610">
    <property type="entry name" value="NA_NEUROTRAN_SYMP_1"/>
    <property type="match status" value="1"/>
</dbReference>
<feature type="transmembrane region" description="Helical" evidence="9">
    <location>
        <begin position="500"/>
        <end position="519"/>
    </location>
</feature>
<dbReference type="GO" id="GO:0051378">
    <property type="term" value="F:serotonin binding"/>
    <property type="evidence" value="ECO:0007669"/>
    <property type="project" value="TreeGrafter"/>
</dbReference>
<feature type="binding site" evidence="6">
    <location>
        <position position="396"/>
    </location>
    <ligand>
        <name>Na(+)</name>
        <dbReference type="ChEBI" id="CHEBI:29101"/>
        <label>1</label>
    </ligand>
</feature>
<feature type="transmembrane region" description="Helical" evidence="9">
    <location>
        <begin position="330"/>
        <end position="350"/>
    </location>
</feature>
<gene>
    <name evidence="11 12" type="primary">LOC111134674</name>
</gene>
<dbReference type="OrthoDB" id="6581954at2759"/>
<keyword evidence="10" id="KW-1185">Reference proteome</keyword>
<evidence type="ECO:0000256" key="4">
    <source>
        <dbReference type="ARBA" id="ARBA00022989"/>
    </source>
</evidence>
<dbReference type="Pfam" id="PF00209">
    <property type="entry name" value="SNF"/>
    <property type="match status" value="1"/>
</dbReference>
<dbReference type="GeneID" id="111134674"/>
<keyword evidence="2 8" id="KW-0813">Transport</keyword>
<dbReference type="Proteomes" id="UP000694844">
    <property type="component" value="Chromosome 5"/>
</dbReference>
<feature type="binding site" evidence="6">
    <location>
        <position position="42"/>
    </location>
    <ligand>
        <name>Na(+)</name>
        <dbReference type="ChEBI" id="CHEBI:29101"/>
        <label>1</label>
    </ligand>
</feature>
<keyword evidence="8" id="KW-0769">Symport</keyword>
<proteinExistence type="inferred from homology"/>
<dbReference type="GO" id="GO:0098793">
    <property type="term" value="C:presynapse"/>
    <property type="evidence" value="ECO:0007669"/>
    <property type="project" value="GOC"/>
</dbReference>
<dbReference type="KEGG" id="cvn:111134674"/>
<feature type="transmembrane region" description="Helical" evidence="9">
    <location>
        <begin position="531"/>
        <end position="556"/>
    </location>
</feature>
<dbReference type="PROSITE" id="PS50267">
    <property type="entry name" value="NA_NEUROTRAN_SYMP_3"/>
    <property type="match status" value="1"/>
</dbReference>
<feature type="binding site" evidence="6">
    <location>
        <position position="39"/>
    </location>
    <ligand>
        <name>Na(+)</name>
        <dbReference type="ChEBI" id="CHEBI:29101"/>
        <label>1</label>
    </ligand>
</feature>